<dbReference type="PROSITE" id="PS50942">
    <property type="entry name" value="ENTH"/>
    <property type="match status" value="1"/>
</dbReference>
<dbReference type="GO" id="GO:0005545">
    <property type="term" value="F:1-phosphatidylinositol binding"/>
    <property type="evidence" value="ECO:0007669"/>
    <property type="project" value="InterPro"/>
</dbReference>
<feature type="compositionally biased region" description="Polar residues" evidence="3">
    <location>
        <begin position="330"/>
        <end position="348"/>
    </location>
</feature>
<dbReference type="InterPro" id="IPR014712">
    <property type="entry name" value="ANTH_dom_sf"/>
</dbReference>
<dbReference type="PANTHER" id="PTHR22951:SF5">
    <property type="entry name" value="PHOSPHATIDYLINOSITOL-BINDING CLATHRIN ASSEMBLY PROTEIN LAP"/>
    <property type="match status" value="1"/>
</dbReference>
<dbReference type="GO" id="GO:0030136">
    <property type="term" value="C:clathrin-coated vesicle"/>
    <property type="evidence" value="ECO:0007669"/>
    <property type="project" value="InterPro"/>
</dbReference>
<feature type="region of interest" description="Disordered" evidence="3">
    <location>
        <begin position="447"/>
        <end position="632"/>
    </location>
</feature>
<comment type="subcellular location">
    <subcellularLocation>
        <location evidence="1">Cytoplasm</location>
    </subcellularLocation>
</comment>
<comment type="caution">
    <text evidence="5">The sequence shown here is derived from an EMBL/GenBank/DDBJ whole genome shotgun (WGS) entry which is preliminary data.</text>
</comment>
<sequence length="632" mass="70288">MASTFEKSVKGGTKIKLAPPKAKYVEHILLSTHSGEAGVAEVFRTLQNRLRDSTWTIVFKALIIVHLMIKDGQKDVTLAYLAANPRNRLALNSFTDGTHSVKRGPPAREWSPGTFREIQTQGQNIRRYSEYLLARTLAFADTKVDYCKIGALERVKTLSIDKGLLRETGAIQDQIRALLKCDFFSRESENDIALMAFRLITQDLLDLYAAMNQAVMNVLSRYFELSRVDAERAITLYKTFTKQTDQVVRFLSIARSYENVTRLEIPKIKHAPTSLTKSLEEYLNDKDFDTNRRQYIAAQQGRKGTKFEGKSFLEGGESGGASKEAETSSPSKPSNADTQAQSASTSQAKGPAPDLIDFFDSIEQQQQPMAHQPPEQFPQQQPMMTGMPTQQTGYPQMGTGFEQNQTGTNPFGQYMQQPAQPMNPQFTGMGFGGYGPQPPQQFVQADGQYQDMSQQQTGTTQIDPQQTAQPIGQPRPLVPQSTNPFRASMVYPQNTMFPASPQSTNPFARMSQAPTLNGIPEQQQPQQQQQQMQPQPTGGFGQDNLQQFQSQAPIQIQRTGTNPFAKQPQQTGQSQPNTPQALSPMVTGSTNPFRQSMFVNQQTGRGWQTGQQGSMGGLEQMETVPVFPRPGQ</sequence>
<evidence type="ECO:0000256" key="1">
    <source>
        <dbReference type="ARBA" id="ARBA00004496"/>
    </source>
</evidence>
<dbReference type="AlphaFoldDB" id="A0A2P7YE62"/>
<keyword evidence="2" id="KW-0963">Cytoplasm</keyword>
<dbReference type="OrthoDB" id="44015at2759"/>
<proteinExistence type="predicted"/>
<dbReference type="GO" id="GO:0006900">
    <property type="term" value="P:vesicle budding from membrane"/>
    <property type="evidence" value="ECO:0007669"/>
    <property type="project" value="TreeGrafter"/>
</dbReference>
<dbReference type="Proteomes" id="UP000243723">
    <property type="component" value="Unassembled WGS sequence"/>
</dbReference>
<dbReference type="FunFam" id="1.20.58.150:FF:000004">
    <property type="entry name" value="ENTH domain protein"/>
    <property type="match status" value="1"/>
</dbReference>
<gene>
    <name evidence="5" type="ORF">B9Z65_8569</name>
</gene>
<dbReference type="GO" id="GO:0005546">
    <property type="term" value="F:phosphatidylinositol-4,5-bisphosphate binding"/>
    <property type="evidence" value="ECO:0007669"/>
    <property type="project" value="TreeGrafter"/>
</dbReference>
<dbReference type="Gene3D" id="1.20.58.150">
    <property type="entry name" value="ANTH domain"/>
    <property type="match status" value="1"/>
</dbReference>
<dbReference type="GO" id="GO:0072583">
    <property type="term" value="P:clathrin-dependent endocytosis"/>
    <property type="evidence" value="ECO:0007669"/>
    <property type="project" value="InterPro"/>
</dbReference>
<reference evidence="5 6" key="1">
    <citation type="submission" date="2017-05" db="EMBL/GenBank/DDBJ databases">
        <title>Draft genome sequence of Elsinoe australis.</title>
        <authorList>
            <person name="Cheng Q."/>
        </authorList>
    </citation>
    <scope>NUCLEOTIDE SEQUENCE [LARGE SCALE GENOMIC DNA]</scope>
    <source>
        <strain evidence="5 6">NL1</strain>
    </source>
</reference>
<feature type="compositionally biased region" description="Polar residues" evidence="3">
    <location>
        <begin position="479"/>
        <end position="506"/>
    </location>
</feature>
<dbReference type="GO" id="GO:0048268">
    <property type="term" value="P:clathrin coat assembly"/>
    <property type="evidence" value="ECO:0007669"/>
    <property type="project" value="InterPro"/>
</dbReference>
<evidence type="ECO:0000313" key="5">
    <source>
        <dbReference type="EMBL" id="PSK34243.1"/>
    </source>
</evidence>
<feature type="domain" description="ENTH" evidence="4">
    <location>
        <begin position="1"/>
        <end position="146"/>
    </location>
</feature>
<feature type="compositionally biased region" description="Low complexity" evidence="3">
    <location>
        <begin position="601"/>
        <end position="612"/>
    </location>
</feature>
<feature type="compositionally biased region" description="Polar residues" evidence="3">
    <location>
        <begin position="450"/>
        <end position="470"/>
    </location>
</feature>
<dbReference type="InterPro" id="IPR011417">
    <property type="entry name" value="ANTH_dom"/>
</dbReference>
<evidence type="ECO:0000256" key="3">
    <source>
        <dbReference type="SAM" id="MobiDB-lite"/>
    </source>
</evidence>
<protein>
    <recommendedName>
        <fullName evidence="4">ENTH domain-containing protein</fullName>
    </recommendedName>
</protein>
<name>A0A2P7YE62_9PEZI</name>
<dbReference type="STRING" id="40998.A0A2P7YE62"/>
<keyword evidence="6" id="KW-1185">Reference proteome</keyword>
<dbReference type="EMBL" id="NHZQ01000447">
    <property type="protein sequence ID" value="PSK34243.1"/>
    <property type="molecule type" value="Genomic_DNA"/>
</dbReference>
<dbReference type="PANTHER" id="PTHR22951">
    <property type="entry name" value="CLATHRIN ASSEMBLY PROTEIN"/>
    <property type="match status" value="1"/>
</dbReference>
<evidence type="ECO:0000256" key="2">
    <source>
        <dbReference type="ARBA" id="ARBA00022490"/>
    </source>
</evidence>
<dbReference type="InterPro" id="IPR008942">
    <property type="entry name" value="ENTH_VHS"/>
</dbReference>
<evidence type="ECO:0000259" key="4">
    <source>
        <dbReference type="PROSITE" id="PS50942"/>
    </source>
</evidence>
<accession>A0A2P7YE62</accession>
<feature type="compositionally biased region" description="Low complexity" evidence="3">
    <location>
        <begin position="522"/>
        <end position="536"/>
    </location>
</feature>
<dbReference type="CDD" id="cd16988">
    <property type="entry name" value="ANTH_N_YAP180"/>
    <property type="match status" value="1"/>
</dbReference>
<dbReference type="InterPro" id="IPR013809">
    <property type="entry name" value="ENTH"/>
</dbReference>
<dbReference type="GO" id="GO:0032050">
    <property type="term" value="F:clathrin heavy chain binding"/>
    <property type="evidence" value="ECO:0007669"/>
    <property type="project" value="TreeGrafter"/>
</dbReference>
<dbReference type="GO" id="GO:0005905">
    <property type="term" value="C:clathrin-coated pit"/>
    <property type="evidence" value="ECO:0007669"/>
    <property type="project" value="TreeGrafter"/>
</dbReference>
<dbReference type="SUPFAM" id="SSF48464">
    <property type="entry name" value="ENTH/VHS domain"/>
    <property type="match status" value="1"/>
</dbReference>
<feature type="compositionally biased region" description="Polar residues" evidence="3">
    <location>
        <begin position="558"/>
        <end position="600"/>
    </location>
</feature>
<dbReference type="SMART" id="SM00273">
    <property type="entry name" value="ENTH"/>
    <property type="match status" value="1"/>
</dbReference>
<dbReference type="InterPro" id="IPR045192">
    <property type="entry name" value="AP180-like"/>
</dbReference>
<dbReference type="Pfam" id="PF07651">
    <property type="entry name" value="ANTH"/>
    <property type="match status" value="1"/>
</dbReference>
<evidence type="ECO:0000313" key="6">
    <source>
        <dbReference type="Proteomes" id="UP000243723"/>
    </source>
</evidence>
<dbReference type="Gene3D" id="1.25.40.90">
    <property type="match status" value="1"/>
</dbReference>
<dbReference type="SUPFAM" id="SSF89009">
    <property type="entry name" value="GAT-like domain"/>
    <property type="match status" value="1"/>
</dbReference>
<feature type="compositionally biased region" description="Low complexity" evidence="3">
    <location>
        <begin position="546"/>
        <end position="557"/>
    </location>
</feature>
<organism evidence="5 6">
    <name type="scientific">Elsinoe australis</name>
    <dbReference type="NCBI Taxonomy" id="40998"/>
    <lineage>
        <taxon>Eukaryota</taxon>
        <taxon>Fungi</taxon>
        <taxon>Dikarya</taxon>
        <taxon>Ascomycota</taxon>
        <taxon>Pezizomycotina</taxon>
        <taxon>Dothideomycetes</taxon>
        <taxon>Dothideomycetidae</taxon>
        <taxon>Myriangiales</taxon>
        <taxon>Elsinoaceae</taxon>
        <taxon>Elsinoe</taxon>
    </lineage>
</organism>
<feature type="region of interest" description="Disordered" evidence="3">
    <location>
        <begin position="297"/>
        <end position="354"/>
    </location>
</feature>
<dbReference type="GO" id="GO:0000149">
    <property type="term" value="F:SNARE binding"/>
    <property type="evidence" value="ECO:0007669"/>
    <property type="project" value="TreeGrafter"/>
</dbReference>